<evidence type="ECO:0000313" key="7">
    <source>
        <dbReference type="EMBL" id="OGG55416.1"/>
    </source>
</evidence>
<dbReference type="SUPFAM" id="SSF101898">
    <property type="entry name" value="NHL repeat"/>
    <property type="match status" value="1"/>
</dbReference>
<dbReference type="Pfam" id="PF01436">
    <property type="entry name" value="NHL"/>
    <property type="match status" value="1"/>
</dbReference>
<feature type="region of interest" description="Disordered" evidence="5">
    <location>
        <begin position="1119"/>
        <end position="1175"/>
    </location>
</feature>
<dbReference type="EMBL" id="MFKF01000079">
    <property type="protein sequence ID" value="OGG55416.1"/>
    <property type="molecule type" value="Genomic_DNA"/>
</dbReference>
<dbReference type="GO" id="GO:0005737">
    <property type="term" value="C:cytoplasm"/>
    <property type="evidence" value="ECO:0007669"/>
    <property type="project" value="UniProtKB-SubCell"/>
</dbReference>
<feature type="domain" description="EF-hand" evidence="6">
    <location>
        <begin position="1337"/>
        <end position="1362"/>
    </location>
</feature>
<dbReference type="GO" id="GO:0005509">
    <property type="term" value="F:calcium ion binding"/>
    <property type="evidence" value="ECO:0007669"/>
    <property type="project" value="InterPro"/>
</dbReference>
<dbReference type="Gene3D" id="2.120.10.30">
    <property type="entry name" value="TolB, C-terminal domain"/>
    <property type="match status" value="7"/>
</dbReference>
<dbReference type="Gene3D" id="2.40.10.500">
    <property type="match status" value="1"/>
</dbReference>
<protein>
    <recommendedName>
        <fullName evidence="6">EF-hand domain-containing protein</fullName>
    </recommendedName>
</protein>
<keyword evidence="3" id="KW-0677">Repeat</keyword>
<dbReference type="SUPFAM" id="SSF63825">
    <property type="entry name" value="YWTD domain"/>
    <property type="match status" value="1"/>
</dbReference>
<dbReference type="PROSITE" id="PS51125">
    <property type="entry name" value="NHL"/>
    <property type="match status" value="1"/>
</dbReference>
<feature type="compositionally biased region" description="Gly residues" evidence="5">
    <location>
        <begin position="1133"/>
        <end position="1144"/>
    </location>
</feature>
<dbReference type="SUPFAM" id="SSF63829">
    <property type="entry name" value="Calcium-dependent phosphotriesterase"/>
    <property type="match status" value="2"/>
</dbReference>
<evidence type="ECO:0000313" key="8">
    <source>
        <dbReference type="Proteomes" id="UP000178606"/>
    </source>
</evidence>
<comment type="caution">
    <text evidence="7">The sequence shown here is derived from an EMBL/GenBank/DDBJ whole genome shotgun (WGS) entry which is preliminary data.</text>
</comment>
<dbReference type="InterPro" id="IPR018247">
    <property type="entry name" value="EF_Hand_1_Ca_BS"/>
</dbReference>
<feature type="repeat" description="NHL" evidence="4">
    <location>
        <begin position="437"/>
        <end position="468"/>
    </location>
</feature>
<dbReference type="PROSITE" id="PS00018">
    <property type="entry name" value="EF_HAND_1"/>
    <property type="match status" value="2"/>
</dbReference>
<dbReference type="InterPro" id="IPR036439">
    <property type="entry name" value="Dockerin_dom_sf"/>
</dbReference>
<evidence type="ECO:0000259" key="6">
    <source>
        <dbReference type="PROSITE" id="PS50222"/>
    </source>
</evidence>
<dbReference type="InterPro" id="IPR001258">
    <property type="entry name" value="NHL_repeat"/>
</dbReference>
<proteinExistence type="predicted"/>
<dbReference type="Pfam" id="PF15780">
    <property type="entry name" value="ASH"/>
    <property type="match status" value="1"/>
</dbReference>
<dbReference type="Proteomes" id="UP000178606">
    <property type="component" value="Unassembled WGS sequence"/>
</dbReference>
<sequence>GPALKAGLLVPAGMAFGPDGSLYICDSNNNRIRKVDPNGVISTVAGTGANGFAGDGGPATRAALFLPVRIAFDAAGNLYIADSRNNRVRKVGKDGVITTFAGGGNGTVTDGMPATQAPLGVGSVAVDAGGNVYVTDGSRVYRIDTGGAIRLFAGGGTRAPSHGAQATTVQLIVTDLAVDANGAVYTGFTSAGVVKVGADGLISILPVTGIASSYKGIALDAEGAVYTVDQGGRAIRIASTPRKRLEGSHLRAAVRSLPFDVTALNNTAQRRFLLLSAGSAALSISGITATGENAPEFSATPTQASVGSWDTVGVTVAFKPTSSGVKRATLSIAHNGPGSPFTLPLTGVGVQPPSGAVVISTLAGTGKAGFAGDGGPGAFADVNGPQGVALGPDGSIYFVDTQNHRIRRIGPDGIISTLAGTGTSGFSGDGGPAVSAQVNAPTDVAVGPDGAVYIADNRNNRIRKVGRDGVISTIAGRSASFSGDGGQAAQANLRPTGIDVDSKGNLYIAGDARIRRIGPDGIITTIAGGGSSSVDGIPATQARIGPSDVTVDAAGNLYLAHGNYVRKVDAEGIITTIAGSSGVANGGDGGPATQASLSAVGGIAVDAHGVVYVAADDRVRRIGLDGTITSLAGGGASLGDGGDPTKGQVRAASIAIDANGILYLTEKFGHRVRRVGPPIEAVKGPGARLSGASLAFDVVDVGKNLQKTVTISNPGNEPLSITGITVEGADAALFTVTPASGTVEAGKSLEGTVTFAPTSGGEKKVTLVIAHNAAGSPSRVALSGIGKAAASEAAYTISTLAGTGGAESSGDGGPATSAQMNTPNDVAVDASGNVYIAEPASNRVRKIAPDGTITTFAGGGTGQPGAGSGGPATQAVLIGPSNVAVDGSGNVLIADPGGQRVARVGADGVLRTIAGGTSVLGGFAGDGGPATQARLNMPRGVAADAKGNVYFIDQLNNRIRKVSAEGTITTFAGTGTAGFSGDGSPAAQAQIRPGAGDLAVDASGNVYLADQLNNRIRKVDVSGTITTFAGGGTNTAEGIPATQARIDFVSGVAVGPDGGLFITDTARIRRVGPDGFITTIAGTGATGFSGDGGPAAQAQIFRPGGLDVDAKGNVTIADTRNNRIRKLTPSGGTPPGGQTPGGGTTQPPPSTGLTPKAGDGSNSLGVGDAKTNALGNVKPGQKIEIPITFNQEVATSTGFQVKLTFDPKKLKVVSGKGDGVFASAIFPGPPQVTDNTVAYGGAFLGSNVTAKGALGTLTFEALEGFSGEVEIVLTEVSIKISGGSKDFKPGASVVISSGAVAGGGPPSPDFDGDGEVGFSDFFEFAGAFGQKATGANAKFDLDGDGEIGFGDFFAFAGEFGKKK</sequence>
<dbReference type="InterPro" id="IPR056822">
    <property type="entry name" value="TEN_NHL"/>
</dbReference>
<name>A0A1F6D1W0_HANXR</name>
<dbReference type="SUPFAM" id="SSF49384">
    <property type="entry name" value="Carbohydrate-binding domain"/>
    <property type="match status" value="1"/>
</dbReference>
<dbReference type="Gene3D" id="2.60.40.10">
    <property type="entry name" value="Immunoglobulins"/>
    <property type="match status" value="2"/>
</dbReference>
<evidence type="ECO:0000256" key="1">
    <source>
        <dbReference type="ARBA" id="ARBA00004496"/>
    </source>
</evidence>
<dbReference type="Gene3D" id="1.10.1330.10">
    <property type="entry name" value="Dockerin domain"/>
    <property type="match status" value="1"/>
</dbReference>
<dbReference type="PANTHER" id="PTHR46388">
    <property type="entry name" value="NHL REPEAT-CONTAINING PROTEIN 2"/>
    <property type="match status" value="1"/>
</dbReference>
<comment type="subcellular location">
    <subcellularLocation>
        <location evidence="1">Cytoplasm</location>
    </subcellularLocation>
</comment>
<evidence type="ECO:0000256" key="3">
    <source>
        <dbReference type="ARBA" id="ARBA00022737"/>
    </source>
</evidence>
<dbReference type="InterPro" id="IPR011042">
    <property type="entry name" value="6-blade_b-propeller_TolB-like"/>
</dbReference>
<gene>
    <name evidence="7" type="ORF">A3F84_05950</name>
</gene>
<evidence type="ECO:0000256" key="2">
    <source>
        <dbReference type="ARBA" id="ARBA00022490"/>
    </source>
</evidence>
<dbReference type="InterPro" id="IPR013783">
    <property type="entry name" value="Ig-like_fold"/>
</dbReference>
<organism evidence="7 8">
    <name type="scientific">Handelsmanbacteria sp. (strain RIFCSPLOWO2_12_FULL_64_10)</name>
    <dbReference type="NCBI Taxonomy" id="1817868"/>
    <lineage>
        <taxon>Bacteria</taxon>
        <taxon>Candidatus Handelsmaniibacteriota</taxon>
    </lineage>
</organism>
<dbReference type="InterPro" id="IPR002102">
    <property type="entry name" value="Cohesin_dom"/>
</dbReference>
<dbReference type="InterPro" id="IPR031549">
    <property type="entry name" value="ASH"/>
</dbReference>
<dbReference type="InterPro" id="IPR002048">
    <property type="entry name" value="EF_hand_dom"/>
</dbReference>
<dbReference type="PROSITE" id="PS50222">
    <property type="entry name" value="EF_HAND_2"/>
    <property type="match status" value="1"/>
</dbReference>
<dbReference type="Gene3D" id="2.60.40.680">
    <property type="match status" value="1"/>
</dbReference>
<dbReference type="GO" id="GO:0030246">
    <property type="term" value="F:carbohydrate binding"/>
    <property type="evidence" value="ECO:0007669"/>
    <property type="project" value="InterPro"/>
</dbReference>
<dbReference type="GO" id="GO:0000272">
    <property type="term" value="P:polysaccharide catabolic process"/>
    <property type="evidence" value="ECO:0007669"/>
    <property type="project" value="InterPro"/>
</dbReference>
<dbReference type="Pfam" id="PF25021">
    <property type="entry name" value="TEN_NHL"/>
    <property type="match status" value="3"/>
</dbReference>
<reference evidence="7 8" key="1">
    <citation type="journal article" date="2016" name="Nat. Commun.">
        <title>Thousands of microbial genomes shed light on interconnected biogeochemical processes in an aquifer system.</title>
        <authorList>
            <person name="Anantharaman K."/>
            <person name="Brown C.T."/>
            <person name="Hug L.A."/>
            <person name="Sharon I."/>
            <person name="Castelle C.J."/>
            <person name="Probst A.J."/>
            <person name="Thomas B.C."/>
            <person name="Singh A."/>
            <person name="Wilkins M.J."/>
            <person name="Karaoz U."/>
            <person name="Brodie E.L."/>
            <person name="Williams K.H."/>
            <person name="Hubbard S.S."/>
            <person name="Banfield J.F."/>
        </authorList>
    </citation>
    <scope>NUCLEOTIDE SEQUENCE [LARGE SCALE GENOMIC DNA]</scope>
    <source>
        <strain evidence="8">RIFCSPLOWO2_12_FULL_64_10</strain>
    </source>
</reference>
<evidence type="ECO:0000256" key="5">
    <source>
        <dbReference type="SAM" id="MobiDB-lite"/>
    </source>
</evidence>
<feature type="non-terminal residue" evidence="7">
    <location>
        <position position="1"/>
    </location>
</feature>
<dbReference type="PANTHER" id="PTHR46388:SF2">
    <property type="entry name" value="NHL REPEAT-CONTAINING PROTEIN 2"/>
    <property type="match status" value="1"/>
</dbReference>
<dbReference type="InterPro" id="IPR008965">
    <property type="entry name" value="CBM2/CBM3_carb-bd_dom_sf"/>
</dbReference>
<evidence type="ECO:0000256" key="4">
    <source>
        <dbReference type="PROSITE-ProRule" id="PRU00504"/>
    </source>
</evidence>
<accession>A0A1F6D1W0</accession>
<dbReference type="Pfam" id="PF00963">
    <property type="entry name" value="Cohesin"/>
    <property type="match status" value="1"/>
</dbReference>
<dbReference type="NCBIfam" id="NF012200">
    <property type="entry name" value="choice_anch_D"/>
    <property type="match status" value="2"/>
</dbReference>
<keyword evidence="2" id="KW-0963">Cytoplasm</keyword>